<accession>A0A0F9GFM1</accession>
<comment type="caution">
    <text evidence="1">The sequence shown here is derived from an EMBL/GenBank/DDBJ whole genome shotgun (WGS) entry which is preliminary data.</text>
</comment>
<sequence length="113" mass="13084">MRYGRYQFTSRLESEAILPYYKGSTFRGVFGIALKKVVCALRRQECYECLLKEKCVYAFVFETSDSINLPKGSRIASPPHPFVIEPPLEKKEEYNKDEELSFNLVLIGKATEY</sequence>
<feature type="non-terminal residue" evidence="1">
    <location>
        <position position="113"/>
    </location>
</feature>
<dbReference type="EMBL" id="LAZR01026595">
    <property type="protein sequence ID" value="KKL68235.1"/>
    <property type="molecule type" value="Genomic_DNA"/>
</dbReference>
<gene>
    <name evidence="1" type="ORF">LCGC14_2126990</name>
</gene>
<organism evidence="1">
    <name type="scientific">marine sediment metagenome</name>
    <dbReference type="NCBI Taxonomy" id="412755"/>
    <lineage>
        <taxon>unclassified sequences</taxon>
        <taxon>metagenomes</taxon>
        <taxon>ecological metagenomes</taxon>
    </lineage>
</organism>
<evidence type="ECO:0008006" key="2">
    <source>
        <dbReference type="Google" id="ProtNLM"/>
    </source>
</evidence>
<proteinExistence type="predicted"/>
<name>A0A0F9GFM1_9ZZZZ</name>
<evidence type="ECO:0000313" key="1">
    <source>
        <dbReference type="EMBL" id="KKL68235.1"/>
    </source>
</evidence>
<dbReference type="AlphaFoldDB" id="A0A0F9GFM1"/>
<reference evidence="1" key="1">
    <citation type="journal article" date="2015" name="Nature">
        <title>Complex archaea that bridge the gap between prokaryotes and eukaryotes.</title>
        <authorList>
            <person name="Spang A."/>
            <person name="Saw J.H."/>
            <person name="Jorgensen S.L."/>
            <person name="Zaremba-Niedzwiedzka K."/>
            <person name="Martijn J."/>
            <person name="Lind A.E."/>
            <person name="van Eijk R."/>
            <person name="Schleper C."/>
            <person name="Guy L."/>
            <person name="Ettema T.J."/>
        </authorList>
    </citation>
    <scope>NUCLEOTIDE SEQUENCE</scope>
</reference>
<protein>
    <recommendedName>
        <fullName evidence="2">CRISPR-associated protein Cas6 C-terminal domain-containing protein</fullName>
    </recommendedName>
</protein>